<dbReference type="AlphaFoldDB" id="A0A2S2R7K8"/>
<sequence length="148" mass="16595">MVLIRGGGQKSFLCQPPPTTVSPVARSPECFSDPAAADTRARARPLNEPYLRQTNPIQLRVPDNIHRDAFMAVNSAFLRARTHAEHTQSPTLLDRTYVRVCARIVRISVSLPLVSDIIPTVYVYNNEISRPNRVKVSPCCKVFFSFNT</sequence>
<protein>
    <submittedName>
        <fullName evidence="1">Uncharacterized protein</fullName>
    </submittedName>
</protein>
<gene>
    <name evidence="1" type="ORF">g.54594</name>
</gene>
<evidence type="ECO:0000313" key="1">
    <source>
        <dbReference type="EMBL" id="MBY85342.1"/>
    </source>
</evidence>
<reference evidence="1" key="1">
    <citation type="submission" date="2018-04" db="EMBL/GenBank/DDBJ databases">
        <title>Transcriptome assembly of Sipha flava.</title>
        <authorList>
            <person name="Scully E.D."/>
            <person name="Geib S.M."/>
            <person name="Palmer N.A."/>
            <person name="Koch K."/>
            <person name="Bradshaw J."/>
            <person name="Heng-Moss T."/>
            <person name="Sarath G."/>
        </authorList>
    </citation>
    <scope>NUCLEOTIDE SEQUENCE</scope>
</reference>
<proteinExistence type="predicted"/>
<accession>A0A2S2R7K8</accession>
<dbReference type="EMBL" id="GGMS01016139">
    <property type="protein sequence ID" value="MBY85342.1"/>
    <property type="molecule type" value="Transcribed_RNA"/>
</dbReference>
<name>A0A2S2R7K8_9HEMI</name>
<organism evidence="1">
    <name type="scientific">Sipha flava</name>
    <name type="common">yellow sugarcane aphid</name>
    <dbReference type="NCBI Taxonomy" id="143950"/>
    <lineage>
        <taxon>Eukaryota</taxon>
        <taxon>Metazoa</taxon>
        <taxon>Ecdysozoa</taxon>
        <taxon>Arthropoda</taxon>
        <taxon>Hexapoda</taxon>
        <taxon>Insecta</taxon>
        <taxon>Pterygota</taxon>
        <taxon>Neoptera</taxon>
        <taxon>Paraneoptera</taxon>
        <taxon>Hemiptera</taxon>
        <taxon>Sternorrhyncha</taxon>
        <taxon>Aphidomorpha</taxon>
        <taxon>Aphidoidea</taxon>
        <taxon>Aphididae</taxon>
        <taxon>Sipha</taxon>
    </lineage>
</organism>